<dbReference type="InterPro" id="IPR019815">
    <property type="entry name" value="Translation_initiation_fac_3_C"/>
</dbReference>
<dbReference type="FunFam" id="3.10.20.80:FF:000001">
    <property type="entry name" value="Translation initiation factor IF-3"/>
    <property type="match status" value="1"/>
</dbReference>
<dbReference type="GO" id="GO:0005829">
    <property type="term" value="C:cytosol"/>
    <property type="evidence" value="ECO:0007669"/>
    <property type="project" value="TreeGrafter"/>
</dbReference>
<proteinExistence type="inferred from homology"/>
<dbReference type="GO" id="GO:0043022">
    <property type="term" value="F:ribosome binding"/>
    <property type="evidence" value="ECO:0007669"/>
    <property type="project" value="UniProtKB-ARBA"/>
</dbReference>
<sequence>MAKNLRINEMIREKQVRVIASDGSQKGIIQIEEALALAQEEGLDLVEVAPESDPPVCRIMDYGKFKYTQSKKFQESKKKQKVVQVKEVKMRPKTEEHDYQFKARHVKRFLEEGNKAKVTIMFRGREMEHSFLGENLLTRLIEDVKDIGVVEQPPKMEGRNLTMILMPKSS</sequence>
<dbReference type="AlphaFoldDB" id="A0A932GQ56"/>
<evidence type="ECO:0000256" key="2">
    <source>
        <dbReference type="ARBA" id="ARBA00022540"/>
    </source>
</evidence>
<keyword evidence="4" id="KW-0963">Cytoplasm</keyword>
<feature type="domain" description="Translation initiation factor 3 N-terminal" evidence="8">
    <location>
        <begin position="7"/>
        <end position="75"/>
    </location>
</feature>
<evidence type="ECO:0000256" key="5">
    <source>
        <dbReference type="NCBIfam" id="TIGR00168"/>
    </source>
</evidence>
<accession>A0A932GQ56</accession>
<dbReference type="EMBL" id="JACPSX010000142">
    <property type="protein sequence ID" value="MBI3014910.1"/>
    <property type="molecule type" value="Genomic_DNA"/>
</dbReference>
<evidence type="ECO:0000313" key="10">
    <source>
        <dbReference type="Proteomes" id="UP000741360"/>
    </source>
</evidence>
<comment type="caution">
    <text evidence="9">The sequence shown here is derived from an EMBL/GenBank/DDBJ whole genome shotgun (WGS) entry which is preliminary data.</text>
</comment>
<dbReference type="PANTHER" id="PTHR10938">
    <property type="entry name" value="TRANSLATION INITIATION FACTOR IF-3"/>
    <property type="match status" value="1"/>
</dbReference>
<keyword evidence="2 4" id="KW-0396">Initiation factor</keyword>
<feature type="domain" description="Translation initiation factor 3 C-terminal" evidence="7">
    <location>
        <begin position="83"/>
        <end position="168"/>
    </location>
</feature>
<dbReference type="NCBIfam" id="TIGR00168">
    <property type="entry name" value="infC"/>
    <property type="match status" value="1"/>
</dbReference>
<dbReference type="InterPro" id="IPR036788">
    <property type="entry name" value="T_IF-3_C_sf"/>
</dbReference>
<dbReference type="Proteomes" id="UP000741360">
    <property type="component" value="Unassembled WGS sequence"/>
</dbReference>
<dbReference type="GO" id="GO:0016020">
    <property type="term" value="C:membrane"/>
    <property type="evidence" value="ECO:0007669"/>
    <property type="project" value="TreeGrafter"/>
</dbReference>
<comment type="function">
    <text evidence="4 6">IF-3 binds to the 30S ribosomal subunit and shifts the equilibrium between 70S ribosomes and their 50S and 30S subunits in favor of the free subunits, thus enhancing the availability of 30S subunits on which protein synthesis initiation begins.</text>
</comment>
<dbReference type="HAMAP" id="MF_00080">
    <property type="entry name" value="IF_3"/>
    <property type="match status" value="1"/>
</dbReference>
<dbReference type="SUPFAM" id="SSF55200">
    <property type="entry name" value="Translation initiation factor IF3, C-terminal domain"/>
    <property type="match status" value="1"/>
</dbReference>
<dbReference type="PROSITE" id="PS00938">
    <property type="entry name" value="IF3"/>
    <property type="match status" value="1"/>
</dbReference>
<dbReference type="Gene3D" id="3.30.110.10">
    <property type="entry name" value="Translation initiation factor 3 (IF-3), C-terminal domain"/>
    <property type="match status" value="1"/>
</dbReference>
<dbReference type="Pfam" id="PF00707">
    <property type="entry name" value="IF3_C"/>
    <property type="match status" value="1"/>
</dbReference>
<dbReference type="InterPro" id="IPR019814">
    <property type="entry name" value="Translation_initiation_fac_3_N"/>
</dbReference>
<dbReference type="InterPro" id="IPR001288">
    <property type="entry name" value="Translation_initiation_fac_3"/>
</dbReference>
<dbReference type="Pfam" id="PF05198">
    <property type="entry name" value="IF3_N"/>
    <property type="match status" value="1"/>
</dbReference>
<evidence type="ECO:0000259" key="8">
    <source>
        <dbReference type="Pfam" id="PF05198"/>
    </source>
</evidence>
<evidence type="ECO:0000259" key="7">
    <source>
        <dbReference type="Pfam" id="PF00707"/>
    </source>
</evidence>
<evidence type="ECO:0000256" key="1">
    <source>
        <dbReference type="ARBA" id="ARBA00005439"/>
    </source>
</evidence>
<dbReference type="SUPFAM" id="SSF54364">
    <property type="entry name" value="Translation initiation factor IF3, N-terminal domain"/>
    <property type="match status" value="1"/>
</dbReference>
<dbReference type="FunFam" id="3.30.110.10:FF:000001">
    <property type="entry name" value="Translation initiation factor IF-3"/>
    <property type="match status" value="1"/>
</dbReference>
<dbReference type="InterPro" id="IPR019813">
    <property type="entry name" value="Translation_initiation_fac3_CS"/>
</dbReference>
<evidence type="ECO:0000313" key="9">
    <source>
        <dbReference type="EMBL" id="MBI3014910.1"/>
    </source>
</evidence>
<organism evidence="9 10">
    <name type="scientific">Tectimicrobiota bacterium</name>
    <dbReference type="NCBI Taxonomy" id="2528274"/>
    <lineage>
        <taxon>Bacteria</taxon>
        <taxon>Pseudomonadati</taxon>
        <taxon>Nitrospinota/Tectimicrobiota group</taxon>
        <taxon>Candidatus Tectimicrobiota</taxon>
    </lineage>
</organism>
<comment type="subcellular location">
    <subcellularLocation>
        <location evidence="4 6">Cytoplasm</location>
    </subcellularLocation>
</comment>
<dbReference type="Gene3D" id="3.10.20.80">
    <property type="entry name" value="Translation initiation factor 3 (IF-3), N-terminal domain"/>
    <property type="match status" value="1"/>
</dbReference>
<dbReference type="GO" id="GO:0032790">
    <property type="term" value="P:ribosome disassembly"/>
    <property type="evidence" value="ECO:0007669"/>
    <property type="project" value="TreeGrafter"/>
</dbReference>
<dbReference type="InterPro" id="IPR036787">
    <property type="entry name" value="T_IF-3_N_sf"/>
</dbReference>
<gene>
    <name evidence="4" type="primary">infC</name>
    <name evidence="9" type="ORF">HYY65_07615</name>
</gene>
<dbReference type="PANTHER" id="PTHR10938:SF0">
    <property type="entry name" value="TRANSLATION INITIATION FACTOR IF-3, MITOCHONDRIAL"/>
    <property type="match status" value="1"/>
</dbReference>
<reference evidence="9" key="1">
    <citation type="submission" date="2020-07" db="EMBL/GenBank/DDBJ databases">
        <title>Huge and variable diversity of episymbiotic CPR bacteria and DPANN archaea in groundwater ecosystems.</title>
        <authorList>
            <person name="He C.Y."/>
            <person name="Keren R."/>
            <person name="Whittaker M."/>
            <person name="Farag I.F."/>
            <person name="Doudna J."/>
            <person name="Cate J.H.D."/>
            <person name="Banfield J.F."/>
        </authorList>
    </citation>
    <scope>NUCLEOTIDE SEQUENCE</scope>
    <source>
        <strain evidence="9">NC_groundwater_717_Ag_S-0.2um_59_8</strain>
    </source>
</reference>
<evidence type="ECO:0000256" key="4">
    <source>
        <dbReference type="HAMAP-Rule" id="MF_00080"/>
    </source>
</evidence>
<comment type="subunit">
    <text evidence="4 6">Monomer.</text>
</comment>
<protein>
    <recommendedName>
        <fullName evidence="4 5">Translation initiation factor IF-3</fullName>
    </recommendedName>
</protein>
<keyword evidence="3 4" id="KW-0648">Protein biosynthesis</keyword>
<evidence type="ECO:0000256" key="3">
    <source>
        <dbReference type="ARBA" id="ARBA00022917"/>
    </source>
</evidence>
<dbReference type="GO" id="GO:0003743">
    <property type="term" value="F:translation initiation factor activity"/>
    <property type="evidence" value="ECO:0007669"/>
    <property type="project" value="UniProtKB-UniRule"/>
</dbReference>
<comment type="similarity">
    <text evidence="1 4 6">Belongs to the IF-3 family.</text>
</comment>
<evidence type="ECO:0000256" key="6">
    <source>
        <dbReference type="RuleBase" id="RU000646"/>
    </source>
</evidence>
<name>A0A932GQ56_UNCTE</name>